<keyword evidence="8" id="KW-1185">Reference proteome</keyword>
<dbReference type="PANTHER" id="PTHR43142">
    <property type="entry name" value="CARBOXYLIC ESTER HYDROLASE"/>
    <property type="match status" value="1"/>
</dbReference>
<dbReference type="PROSITE" id="PS00941">
    <property type="entry name" value="CARBOXYLESTERASE_B_2"/>
    <property type="match status" value="1"/>
</dbReference>
<keyword evidence="5" id="KW-0732">Signal</keyword>
<evidence type="ECO:0000256" key="5">
    <source>
        <dbReference type="SAM" id="SignalP"/>
    </source>
</evidence>
<dbReference type="Pfam" id="PF00135">
    <property type="entry name" value="COesterase"/>
    <property type="match status" value="1"/>
</dbReference>
<evidence type="ECO:0000313" key="7">
    <source>
        <dbReference type="EMBL" id="CAH2251848.1"/>
    </source>
</evidence>
<comment type="caution">
    <text evidence="7">The sequence shown here is derived from an EMBL/GenBank/DDBJ whole genome shotgun (WGS) entry which is preliminary data.</text>
</comment>
<evidence type="ECO:0000256" key="1">
    <source>
        <dbReference type="ARBA" id="ARBA00005964"/>
    </source>
</evidence>
<accession>A0A8S4SAG2</accession>
<sequence length="808" mass="90932">MRTWFCVLLVTVGAYAHGYKHAHHNHGERHGHQAEPQQPVVVSPFGEFRGGYNVTRRGRRFETYRGIRYAEPPVGNLRFQPPQPIVNYKTPVDASEDGPACPQPTEPGYYVDEDCLTINVYTPLKNNRSTPLPVIFYIHAGGYYSVTGRSDLAGPHYLLDRDIVLVTINYRLSSLGFLSTGDELAPGNNGLKDQVAALKWVQRNIAAFGGDPNSVTIAGCSVGSMSVMLHMISPMSKGLFHRGISISGSPVFAFPSPDNLYHLAEKQARLLNCPTDNSKVIVDCLRTKSWRELGDSLDGFSEFAYDPIMIWWPVVEKDYGQERFLTMEPLNAIREGKMHAVPHIISQTTDEFFWKAYTVLENQTLTDQMNAEWDRVAPIAFIMPRENPRRATQKLFSEYLHNRPVQNDTDSATNLGLLYTDGVESFPVHRMANLMCRHSPHPVWYYEFSYIGAHSHYQDPVTKKPVGAAHHDDLIYLFALRAFPNIATEGRDAVLVDRMTAIWYNFARYGDPNPRGDVPELEGLEWPAMKPDERKYLRISDDLTVHNNLKEDRIKVPRQRNSFKLAINNWWREPDMGGEREGCAASRMWRSACGMLVCPGADEAWQQIVDTSASDSVWHSLRNCIAYQAGVWQNLLIKGIPDVMHSAAFKLAIVLRHTPSELTVGLLADMLHLHPQSQDLTAYVLALLTDDEAWCGSCGASAGIPGVAGGMGGGAPLRDLQLFGDCELAVLASSREEYDAHAKLVRAEYNNLSHEKYVELRIKVLNQFAKIPKLYHTPEFECFEAIARENIEREICTLQEHLLAGPHE</sequence>
<keyword evidence="3" id="KW-0378">Hydrolase</keyword>
<proteinExistence type="inferred from homology"/>
<dbReference type="PANTHER" id="PTHR43142:SF1">
    <property type="entry name" value="CARBOXYLIC ESTER HYDROLASE"/>
    <property type="match status" value="1"/>
</dbReference>
<feature type="domain" description="Carboxylesterase type B" evidence="6">
    <location>
        <begin position="38"/>
        <end position="554"/>
    </location>
</feature>
<reference evidence="7" key="1">
    <citation type="submission" date="2022-03" db="EMBL/GenBank/DDBJ databases">
        <authorList>
            <person name="Lindestad O."/>
        </authorList>
    </citation>
    <scope>NUCLEOTIDE SEQUENCE</scope>
</reference>
<dbReference type="InterPro" id="IPR002018">
    <property type="entry name" value="CarbesteraseB"/>
</dbReference>
<protein>
    <submittedName>
        <fullName evidence="7">Jg13797 protein</fullName>
    </submittedName>
</protein>
<comment type="similarity">
    <text evidence="1">Belongs to the type-B carboxylesterase/lipase family.</text>
</comment>
<evidence type="ECO:0000259" key="6">
    <source>
        <dbReference type="Pfam" id="PF00135"/>
    </source>
</evidence>
<dbReference type="EMBL" id="CAKXAJ010026031">
    <property type="protein sequence ID" value="CAH2251848.1"/>
    <property type="molecule type" value="Genomic_DNA"/>
</dbReference>
<dbReference type="InterPro" id="IPR019819">
    <property type="entry name" value="Carboxylesterase_B_CS"/>
</dbReference>
<dbReference type="SUPFAM" id="SSF53474">
    <property type="entry name" value="alpha/beta-Hydrolases"/>
    <property type="match status" value="1"/>
</dbReference>
<keyword evidence="4" id="KW-0325">Glycoprotein</keyword>
<dbReference type="Proteomes" id="UP000838756">
    <property type="component" value="Unassembled WGS sequence"/>
</dbReference>
<organism evidence="7 8">
    <name type="scientific">Pararge aegeria aegeria</name>
    <dbReference type="NCBI Taxonomy" id="348720"/>
    <lineage>
        <taxon>Eukaryota</taxon>
        <taxon>Metazoa</taxon>
        <taxon>Ecdysozoa</taxon>
        <taxon>Arthropoda</taxon>
        <taxon>Hexapoda</taxon>
        <taxon>Insecta</taxon>
        <taxon>Pterygota</taxon>
        <taxon>Neoptera</taxon>
        <taxon>Endopterygota</taxon>
        <taxon>Lepidoptera</taxon>
        <taxon>Glossata</taxon>
        <taxon>Ditrysia</taxon>
        <taxon>Papilionoidea</taxon>
        <taxon>Nymphalidae</taxon>
        <taxon>Satyrinae</taxon>
        <taxon>Satyrini</taxon>
        <taxon>Parargina</taxon>
        <taxon>Pararge</taxon>
    </lineage>
</organism>
<evidence type="ECO:0000256" key="3">
    <source>
        <dbReference type="ARBA" id="ARBA00022801"/>
    </source>
</evidence>
<evidence type="ECO:0000256" key="4">
    <source>
        <dbReference type="ARBA" id="ARBA00023180"/>
    </source>
</evidence>
<dbReference type="OrthoDB" id="19653at2759"/>
<evidence type="ECO:0000313" key="8">
    <source>
        <dbReference type="Proteomes" id="UP000838756"/>
    </source>
</evidence>
<feature type="signal peptide" evidence="5">
    <location>
        <begin position="1"/>
        <end position="16"/>
    </location>
</feature>
<dbReference type="GO" id="GO:0052689">
    <property type="term" value="F:carboxylic ester hydrolase activity"/>
    <property type="evidence" value="ECO:0007669"/>
    <property type="project" value="UniProtKB-KW"/>
</dbReference>
<name>A0A8S4SAG2_9NEOP</name>
<evidence type="ECO:0000256" key="2">
    <source>
        <dbReference type="ARBA" id="ARBA00022487"/>
    </source>
</evidence>
<gene>
    <name evidence="7" type="primary">jg13797</name>
    <name evidence="7" type="ORF">PAEG_LOCUS22302</name>
</gene>
<keyword evidence="2" id="KW-0719">Serine esterase</keyword>
<dbReference type="AlphaFoldDB" id="A0A8S4SAG2"/>
<dbReference type="Gene3D" id="3.40.50.1820">
    <property type="entry name" value="alpha/beta hydrolase"/>
    <property type="match status" value="1"/>
</dbReference>
<dbReference type="InterPro" id="IPR029058">
    <property type="entry name" value="AB_hydrolase_fold"/>
</dbReference>
<feature type="chain" id="PRO_5035772691" evidence="5">
    <location>
        <begin position="17"/>
        <end position="808"/>
    </location>
</feature>